<dbReference type="EMBL" id="JAODAN010000002">
    <property type="protein sequence ID" value="KAK1926195.1"/>
    <property type="molecule type" value="Genomic_DNA"/>
</dbReference>
<gene>
    <name evidence="3" type="ORF">DB88DRAFT_508305</name>
</gene>
<dbReference type="Proteomes" id="UP001182556">
    <property type="component" value="Unassembled WGS sequence"/>
</dbReference>
<proteinExistence type="predicted"/>
<dbReference type="PANTHER" id="PTHR28026:SF9">
    <property type="entry name" value="2-HYDROXY-PALMITIC ACID DIOXYGENASE MPO1"/>
    <property type="match status" value="1"/>
</dbReference>
<feature type="transmembrane region" description="Helical" evidence="2">
    <location>
        <begin position="110"/>
        <end position="130"/>
    </location>
</feature>
<protein>
    <submittedName>
        <fullName evidence="3">Endoplasmic reticulum protein</fullName>
    </submittedName>
</protein>
<dbReference type="GO" id="GO:0016020">
    <property type="term" value="C:membrane"/>
    <property type="evidence" value="ECO:0007669"/>
    <property type="project" value="GOC"/>
</dbReference>
<reference evidence="3" key="1">
    <citation type="submission" date="2023-02" db="EMBL/GenBank/DDBJ databases">
        <title>Identification and recombinant expression of a fungal hydrolase from Papiliotrema laurentii that hydrolyzes apple cutin and clears colloidal polyester polyurethane.</title>
        <authorList>
            <consortium name="DOE Joint Genome Institute"/>
            <person name="Roman V.A."/>
            <person name="Bojanowski C."/>
            <person name="Crable B.R."/>
            <person name="Wagner D.N."/>
            <person name="Hung C.S."/>
            <person name="Nadeau L.J."/>
            <person name="Schratz L."/>
            <person name="Haridas S."/>
            <person name="Pangilinan J."/>
            <person name="Lipzen A."/>
            <person name="Na H."/>
            <person name="Yan M."/>
            <person name="Ng V."/>
            <person name="Grigoriev I.V."/>
            <person name="Spatafora J.W."/>
            <person name="Barlow D."/>
            <person name="Biffinger J."/>
            <person name="Kelley-Loughnane N."/>
            <person name="Varaljay V.A."/>
            <person name="Crookes-Goodson W.J."/>
        </authorList>
    </citation>
    <scope>NUCLEOTIDE SEQUENCE</scope>
    <source>
        <strain evidence="3">5307AH</strain>
    </source>
</reference>
<comment type="caution">
    <text evidence="3">The sequence shown here is derived from an EMBL/GenBank/DDBJ whole genome shotgun (WGS) entry which is preliminary data.</text>
</comment>
<keyword evidence="4" id="KW-1185">Reference proteome</keyword>
<evidence type="ECO:0000256" key="1">
    <source>
        <dbReference type="SAM" id="MobiDB-lite"/>
    </source>
</evidence>
<keyword evidence="2" id="KW-0812">Transmembrane</keyword>
<dbReference type="Pfam" id="PF06127">
    <property type="entry name" value="Mpo1-like"/>
    <property type="match status" value="1"/>
</dbReference>
<evidence type="ECO:0000256" key="2">
    <source>
        <dbReference type="SAM" id="Phobius"/>
    </source>
</evidence>
<feature type="transmembrane region" description="Helical" evidence="2">
    <location>
        <begin position="86"/>
        <end position="103"/>
    </location>
</feature>
<keyword evidence="2" id="KW-0472">Membrane</keyword>
<feature type="transmembrane region" description="Helical" evidence="2">
    <location>
        <begin position="150"/>
        <end position="169"/>
    </location>
</feature>
<evidence type="ECO:0000313" key="3">
    <source>
        <dbReference type="EMBL" id="KAK1926195.1"/>
    </source>
</evidence>
<dbReference type="GO" id="GO:0005783">
    <property type="term" value="C:endoplasmic reticulum"/>
    <property type="evidence" value="ECO:0007669"/>
    <property type="project" value="TreeGrafter"/>
</dbReference>
<sequence>MSVTPRKTRSQGPAEDIDLDHPNGHDEKSGWLNLENELTFYGSYHSTWGNKLIHFICIPLIVWSTLVLLSAWSLPNSLTYVIARPLAYQPSLALVFVVTYQLYYIALDAFLGLTCLPWMSLVYLTATYTYHFPPSWAPFSTAAHPTAVPLAWIVFTSAWIGQFIGHGVFERRAPALKDNLVQAIVTAPFFVHLEFMFEVFGVRPDLAKRVKHRVGARVRAFQRSVKKE</sequence>
<keyword evidence="2" id="KW-1133">Transmembrane helix</keyword>
<accession>A0AAD9L7K0</accession>
<dbReference type="AlphaFoldDB" id="A0AAD9L7K0"/>
<feature type="region of interest" description="Disordered" evidence="1">
    <location>
        <begin position="1"/>
        <end position="24"/>
    </location>
</feature>
<dbReference type="GO" id="GO:0046521">
    <property type="term" value="P:sphingoid catabolic process"/>
    <property type="evidence" value="ECO:0007669"/>
    <property type="project" value="TreeGrafter"/>
</dbReference>
<organism evidence="3 4">
    <name type="scientific">Papiliotrema laurentii</name>
    <name type="common">Cryptococcus laurentii</name>
    <dbReference type="NCBI Taxonomy" id="5418"/>
    <lineage>
        <taxon>Eukaryota</taxon>
        <taxon>Fungi</taxon>
        <taxon>Dikarya</taxon>
        <taxon>Basidiomycota</taxon>
        <taxon>Agaricomycotina</taxon>
        <taxon>Tremellomycetes</taxon>
        <taxon>Tremellales</taxon>
        <taxon>Rhynchogastremaceae</taxon>
        <taxon>Papiliotrema</taxon>
    </lineage>
</organism>
<dbReference type="PANTHER" id="PTHR28026">
    <property type="entry name" value="DUF962 DOMAIN PROTEIN (AFU_ORTHOLOGUE AFUA_8G05310)"/>
    <property type="match status" value="1"/>
</dbReference>
<feature type="transmembrane region" description="Helical" evidence="2">
    <location>
        <begin position="52"/>
        <end position="74"/>
    </location>
</feature>
<dbReference type="InterPro" id="IPR009305">
    <property type="entry name" value="Mpo1-like"/>
</dbReference>
<name>A0AAD9L7K0_PAPLA</name>
<evidence type="ECO:0000313" key="4">
    <source>
        <dbReference type="Proteomes" id="UP001182556"/>
    </source>
</evidence>